<organism evidence="1 2">
    <name type="scientific">Methanothermobacter tenebrarum</name>
    <dbReference type="NCBI Taxonomy" id="680118"/>
    <lineage>
        <taxon>Archaea</taxon>
        <taxon>Methanobacteriati</taxon>
        <taxon>Methanobacteriota</taxon>
        <taxon>Methanomada group</taxon>
        <taxon>Methanobacteria</taxon>
        <taxon>Methanobacteriales</taxon>
        <taxon>Methanobacteriaceae</taxon>
        <taxon>Methanothermobacter</taxon>
    </lineage>
</organism>
<dbReference type="Proteomes" id="UP000831817">
    <property type="component" value="Chromosome"/>
</dbReference>
<proteinExistence type="predicted"/>
<protein>
    <submittedName>
        <fullName evidence="1">Uncharacterized protein</fullName>
    </submittedName>
</protein>
<gene>
    <name evidence="1" type="ORF">MTTB_02930</name>
</gene>
<evidence type="ECO:0000313" key="1">
    <source>
        <dbReference type="EMBL" id="BDH78914.1"/>
    </source>
</evidence>
<dbReference type="GeneID" id="71964802"/>
<accession>A0ABN6P9T3</accession>
<evidence type="ECO:0000313" key="2">
    <source>
        <dbReference type="Proteomes" id="UP000831817"/>
    </source>
</evidence>
<name>A0ABN6P9T3_9EURY</name>
<keyword evidence="2" id="KW-1185">Reference proteome</keyword>
<sequence length="98" mass="11412">MKIPHTRTPPTEWGEYQTTAYTLGRIRMIIKTKIRLDYKDNKTARITFKALEPDNRGFIDGKIIGKSIIFKLESESIGSIRRSIDDLLVSEMIIEKIW</sequence>
<reference evidence="1 2" key="1">
    <citation type="submission" date="2022-04" db="EMBL/GenBank/DDBJ databases">
        <title>Complete genome of Methanothermobacter tenebrarum strain RMAS.</title>
        <authorList>
            <person name="Nakamura K."/>
            <person name="Oshima K."/>
            <person name="Hattori M."/>
            <person name="Kamagata Y."/>
            <person name="Takamizawa K."/>
        </authorList>
    </citation>
    <scope>NUCLEOTIDE SEQUENCE [LARGE SCALE GENOMIC DNA]</scope>
    <source>
        <strain evidence="1 2">RMAS</strain>
    </source>
</reference>
<dbReference type="EMBL" id="AP025698">
    <property type="protein sequence ID" value="BDH78914.1"/>
    <property type="molecule type" value="Genomic_DNA"/>
</dbReference>
<dbReference type="NCBIfam" id="NF011470">
    <property type="entry name" value="PRK14887.1"/>
    <property type="match status" value="1"/>
</dbReference>
<dbReference type="RefSeq" id="WP_248564774.1">
    <property type="nucleotide sequence ID" value="NZ_AP025698.1"/>
</dbReference>